<reference evidence="6 7" key="1">
    <citation type="submission" date="2019-08" db="EMBL/GenBank/DDBJ databases">
        <title>Deep-cultivation of Planctomycetes and their phenomic and genomic characterization uncovers novel biology.</title>
        <authorList>
            <person name="Wiegand S."/>
            <person name="Jogler M."/>
            <person name="Boedeker C."/>
            <person name="Pinto D."/>
            <person name="Vollmers J."/>
            <person name="Rivas-Marin E."/>
            <person name="Kohn T."/>
            <person name="Peeters S.H."/>
            <person name="Heuer A."/>
            <person name="Rast P."/>
            <person name="Oberbeckmann S."/>
            <person name="Bunk B."/>
            <person name="Jeske O."/>
            <person name="Meyerdierks A."/>
            <person name="Storesund J.E."/>
            <person name="Kallscheuer N."/>
            <person name="Luecker S."/>
            <person name="Lage O.M."/>
            <person name="Pohl T."/>
            <person name="Merkel B.J."/>
            <person name="Hornburger P."/>
            <person name="Mueller R.-W."/>
            <person name="Bruemmer F."/>
            <person name="Labrenz M."/>
            <person name="Spormann A.M."/>
            <person name="Op den Camp H."/>
            <person name="Overmann J."/>
            <person name="Amann R."/>
            <person name="Jetten M.S.M."/>
            <person name="Mascher T."/>
            <person name="Medema M.H."/>
            <person name="Devos D.P."/>
            <person name="Kaster A.-K."/>
            <person name="Ovreas L."/>
            <person name="Rohde M."/>
            <person name="Galperin M.Y."/>
            <person name="Jogler C."/>
        </authorList>
    </citation>
    <scope>NUCLEOTIDE SEQUENCE [LARGE SCALE GENOMIC DNA]</scope>
    <source>
        <strain evidence="6 7">UC8</strain>
    </source>
</reference>
<dbReference type="EC" id="3.1.1.17" evidence="6"/>
<keyword evidence="4" id="KW-0732">Signal</keyword>
<dbReference type="PRINTS" id="PR01790">
    <property type="entry name" value="SMP30FAMILY"/>
</dbReference>
<evidence type="ECO:0000313" key="7">
    <source>
        <dbReference type="Proteomes" id="UP000325286"/>
    </source>
</evidence>
<feature type="binding site" evidence="3">
    <location>
        <position position="133"/>
    </location>
    <ligand>
        <name>substrate</name>
    </ligand>
</feature>
<feature type="domain" description="SMP-30/Gluconolactonase/LRE-like region" evidence="5">
    <location>
        <begin position="46"/>
        <end position="290"/>
    </location>
</feature>
<dbReference type="EMBL" id="CP042914">
    <property type="protein sequence ID" value="QEG39775.1"/>
    <property type="molecule type" value="Genomic_DNA"/>
</dbReference>
<dbReference type="InterPro" id="IPR013658">
    <property type="entry name" value="SGL"/>
</dbReference>
<feature type="signal peptide" evidence="4">
    <location>
        <begin position="1"/>
        <end position="24"/>
    </location>
</feature>
<accession>A0A5B9QQI8</accession>
<sequence precursor="true">MKRLNFCGGLLAGLFAVLGGHAGAAAEDAKITASGPVTKIQDGFAFTEGPAVANDGTLYFTDIPNDTIHVLPVGGKIEVFVKPAGHANGLWFDSDGRLLACQMDGQVVAYDRKSKQMTVLAKQYDGVRFNAPNDLVTDAEGGLYFTDPLFRAPQPLPQGQQSVYYLAADGRVTRVSDDLPAPNGIGLSLDGKRLYVIPSQSAKMLVYEVEAAGKLSAPKVFCELKQPAGKSDTGGDGMAMDVEGNLYITTNLGIQVFNPAGKAMGLIEFPEQPANVTFGGPQRKTMYVTARHGLYAVPMPIAGR</sequence>
<dbReference type="InterPro" id="IPR011042">
    <property type="entry name" value="6-blade_b-propeller_TolB-like"/>
</dbReference>
<dbReference type="OrthoDB" id="272794at2"/>
<keyword evidence="7" id="KW-1185">Reference proteome</keyword>
<feature type="active site" description="Proton donor/acceptor" evidence="2">
    <location>
        <position position="236"/>
    </location>
</feature>
<evidence type="ECO:0000313" key="6">
    <source>
        <dbReference type="EMBL" id="QEG39775.1"/>
    </source>
</evidence>
<feature type="binding site" evidence="3">
    <location>
        <position position="236"/>
    </location>
    <ligand>
        <name>a divalent metal cation</name>
        <dbReference type="ChEBI" id="CHEBI:60240"/>
    </ligand>
</feature>
<dbReference type="Pfam" id="PF08450">
    <property type="entry name" value="SGL"/>
    <property type="match status" value="1"/>
</dbReference>
<keyword evidence="3" id="KW-0862">Zinc</keyword>
<feature type="binding site" evidence="3">
    <location>
        <position position="48"/>
    </location>
    <ligand>
        <name>a divalent metal cation</name>
        <dbReference type="ChEBI" id="CHEBI:60240"/>
    </ligand>
</feature>
<evidence type="ECO:0000256" key="3">
    <source>
        <dbReference type="PIRSR" id="PIRSR605511-2"/>
    </source>
</evidence>
<dbReference type="PANTHER" id="PTHR47572">
    <property type="entry name" value="LIPOPROTEIN-RELATED"/>
    <property type="match status" value="1"/>
</dbReference>
<dbReference type="SUPFAM" id="SSF63829">
    <property type="entry name" value="Calcium-dependent phosphotriesterase"/>
    <property type="match status" value="1"/>
</dbReference>
<dbReference type="Proteomes" id="UP000325286">
    <property type="component" value="Chromosome"/>
</dbReference>
<evidence type="ECO:0000259" key="5">
    <source>
        <dbReference type="Pfam" id="PF08450"/>
    </source>
</evidence>
<evidence type="ECO:0000256" key="1">
    <source>
        <dbReference type="ARBA" id="ARBA00022801"/>
    </source>
</evidence>
<proteinExistence type="predicted"/>
<evidence type="ECO:0000256" key="4">
    <source>
        <dbReference type="SAM" id="SignalP"/>
    </source>
</evidence>
<dbReference type="RefSeq" id="WP_068134287.1">
    <property type="nucleotide sequence ID" value="NZ_CP042914.1"/>
</dbReference>
<dbReference type="AlphaFoldDB" id="A0A5B9QQI8"/>
<dbReference type="GO" id="GO:0046872">
    <property type="term" value="F:metal ion binding"/>
    <property type="evidence" value="ECO:0007669"/>
    <property type="project" value="UniProtKB-KW"/>
</dbReference>
<dbReference type="InterPro" id="IPR051262">
    <property type="entry name" value="SMP-30/CGR1_Lactonase"/>
</dbReference>
<dbReference type="Gene3D" id="2.120.10.30">
    <property type="entry name" value="TolB, C-terminal domain"/>
    <property type="match status" value="1"/>
</dbReference>
<feature type="chain" id="PRO_5023047246" evidence="4">
    <location>
        <begin position="25"/>
        <end position="304"/>
    </location>
</feature>
<dbReference type="InterPro" id="IPR005511">
    <property type="entry name" value="SMP-30"/>
</dbReference>
<dbReference type="KEGG" id="rul:UC8_17730"/>
<protein>
    <submittedName>
        <fullName evidence="6">Gluconolactonase</fullName>
        <ecNumber evidence="6">3.1.1.17</ecNumber>
    </submittedName>
</protein>
<keyword evidence="3" id="KW-0479">Metal-binding</keyword>
<dbReference type="GO" id="GO:0004341">
    <property type="term" value="F:gluconolactonase activity"/>
    <property type="evidence" value="ECO:0007669"/>
    <property type="project" value="UniProtKB-EC"/>
</dbReference>
<comment type="cofactor">
    <cofactor evidence="3">
        <name>Zn(2+)</name>
        <dbReference type="ChEBI" id="CHEBI:29105"/>
    </cofactor>
    <text evidence="3">Binds 1 divalent metal cation per subunit.</text>
</comment>
<dbReference type="PANTHER" id="PTHR47572:SF4">
    <property type="entry name" value="LACTONASE DRP35"/>
    <property type="match status" value="1"/>
</dbReference>
<keyword evidence="1 6" id="KW-0378">Hydrolase</keyword>
<name>A0A5B9QQI8_9BACT</name>
<evidence type="ECO:0000256" key="2">
    <source>
        <dbReference type="PIRSR" id="PIRSR605511-1"/>
    </source>
</evidence>
<gene>
    <name evidence="6" type="primary">gnl_2</name>
    <name evidence="6" type="ORF">UC8_17730</name>
</gene>
<feature type="binding site" evidence="3">
    <location>
        <position position="183"/>
    </location>
    <ligand>
        <name>a divalent metal cation</name>
        <dbReference type="ChEBI" id="CHEBI:60240"/>
    </ligand>
</feature>
<organism evidence="6 7">
    <name type="scientific">Roseimaritima ulvae</name>
    <dbReference type="NCBI Taxonomy" id="980254"/>
    <lineage>
        <taxon>Bacteria</taxon>
        <taxon>Pseudomonadati</taxon>
        <taxon>Planctomycetota</taxon>
        <taxon>Planctomycetia</taxon>
        <taxon>Pirellulales</taxon>
        <taxon>Pirellulaceae</taxon>
        <taxon>Roseimaritima</taxon>
    </lineage>
</organism>